<keyword evidence="5 7" id="KW-0472">Membrane</keyword>
<keyword evidence="6" id="KW-0325">Glycoprotein</keyword>
<dbReference type="EMBL" id="UINC01094668">
    <property type="protein sequence ID" value="SVC50103.1"/>
    <property type="molecule type" value="Genomic_DNA"/>
</dbReference>
<feature type="transmembrane region" description="Helical" evidence="7">
    <location>
        <begin position="45"/>
        <end position="71"/>
    </location>
</feature>
<organism evidence="10">
    <name type="scientific">marine metagenome</name>
    <dbReference type="NCBI Taxonomy" id="408172"/>
    <lineage>
        <taxon>unclassified sequences</taxon>
        <taxon>metagenomes</taxon>
        <taxon>ecological metagenomes</taxon>
    </lineage>
</organism>
<evidence type="ECO:0000256" key="6">
    <source>
        <dbReference type="ARBA" id="ARBA00023180"/>
    </source>
</evidence>
<feature type="domain" description="SHOCT" evidence="9">
    <location>
        <begin position="116"/>
        <end position="142"/>
    </location>
</feature>
<dbReference type="Pfam" id="PF05154">
    <property type="entry name" value="TM2"/>
    <property type="match status" value="1"/>
</dbReference>
<gene>
    <name evidence="10" type="ORF">METZ01_LOCUS302957</name>
</gene>
<dbReference type="InterPro" id="IPR007829">
    <property type="entry name" value="TM2"/>
</dbReference>
<evidence type="ECO:0000259" key="9">
    <source>
        <dbReference type="Pfam" id="PF09851"/>
    </source>
</evidence>
<feature type="transmembrane region" description="Helical" evidence="7">
    <location>
        <begin position="21"/>
        <end position="39"/>
    </location>
</feature>
<protein>
    <recommendedName>
        <fullName evidence="11">TM2 domain-containing protein</fullName>
    </recommendedName>
</protein>
<dbReference type="PANTHER" id="PTHR21016">
    <property type="entry name" value="BETA-AMYLOID BINDING PROTEIN-RELATED"/>
    <property type="match status" value="1"/>
</dbReference>
<dbReference type="InterPro" id="IPR050932">
    <property type="entry name" value="TM2D1-3-like"/>
</dbReference>
<dbReference type="AlphaFoldDB" id="A0A382MM95"/>
<evidence type="ECO:0000259" key="8">
    <source>
        <dbReference type="Pfam" id="PF05154"/>
    </source>
</evidence>
<comment type="subcellular location">
    <subcellularLocation>
        <location evidence="1">Membrane</location>
        <topology evidence="1">Multi-pass membrane protein</topology>
    </subcellularLocation>
</comment>
<keyword evidence="3" id="KW-0732">Signal</keyword>
<evidence type="ECO:0008006" key="11">
    <source>
        <dbReference type="Google" id="ProtNLM"/>
    </source>
</evidence>
<sequence length="144" mass="16227">MTNVNIYQQNDYPISPREWHITLILCFFVGIWGVHRFYVGKIGTGILMFFTLGGLGLWLLIDLIMIACAAFRDKEGRSIPYSSVGNLATTSHTVTNNSSSVNPSSDKKFDVHVASELRELSSLKEEGILTEEEFNKKKKELLNL</sequence>
<evidence type="ECO:0000256" key="1">
    <source>
        <dbReference type="ARBA" id="ARBA00004141"/>
    </source>
</evidence>
<evidence type="ECO:0000256" key="5">
    <source>
        <dbReference type="ARBA" id="ARBA00023136"/>
    </source>
</evidence>
<evidence type="ECO:0000313" key="10">
    <source>
        <dbReference type="EMBL" id="SVC50103.1"/>
    </source>
</evidence>
<name>A0A382MM95_9ZZZZ</name>
<dbReference type="Pfam" id="PF09851">
    <property type="entry name" value="SHOCT"/>
    <property type="match status" value="1"/>
</dbReference>
<keyword evidence="4 7" id="KW-1133">Transmembrane helix</keyword>
<evidence type="ECO:0000256" key="2">
    <source>
        <dbReference type="ARBA" id="ARBA00022692"/>
    </source>
</evidence>
<dbReference type="InterPro" id="IPR018649">
    <property type="entry name" value="SHOCT"/>
</dbReference>
<keyword evidence="2 7" id="KW-0812">Transmembrane</keyword>
<evidence type="ECO:0000256" key="7">
    <source>
        <dbReference type="SAM" id="Phobius"/>
    </source>
</evidence>
<evidence type="ECO:0000256" key="4">
    <source>
        <dbReference type="ARBA" id="ARBA00022989"/>
    </source>
</evidence>
<feature type="domain" description="TM2" evidence="8">
    <location>
        <begin position="17"/>
        <end position="64"/>
    </location>
</feature>
<dbReference type="PANTHER" id="PTHR21016:SF7">
    <property type="entry name" value="TM2 DOMAIN-CONTAINING PROTEIN 3"/>
    <property type="match status" value="1"/>
</dbReference>
<proteinExistence type="predicted"/>
<evidence type="ECO:0000256" key="3">
    <source>
        <dbReference type="ARBA" id="ARBA00022729"/>
    </source>
</evidence>
<reference evidence="10" key="1">
    <citation type="submission" date="2018-05" db="EMBL/GenBank/DDBJ databases">
        <authorList>
            <person name="Lanie J.A."/>
            <person name="Ng W.-L."/>
            <person name="Kazmierczak K.M."/>
            <person name="Andrzejewski T.M."/>
            <person name="Davidsen T.M."/>
            <person name="Wayne K.J."/>
            <person name="Tettelin H."/>
            <person name="Glass J.I."/>
            <person name="Rusch D."/>
            <person name="Podicherti R."/>
            <person name="Tsui H.-C.T."/>
            <person name="Winkler M.E."/>
        </authorList>
    </citation>
    <scope>NUCLEOTIDE SEQUENCE</scope>
</reference>
<dbReference type="GO" id="GO:0016020">
    <property type="term" value="C:membrane"/>
    <property type="evidence" value="ECO:0007669"/>
    <property type="project" value="UniProtKB-SubCell"/>
</dbReference>
<accession>A0A382MM95</accession>